<keyword evidence="2" id="KW-1185">Reference proteome</keyword>
<dbReference type="RefSeq" id="WP_187683957.1">
    <property type="nucleotide sequence ID" value="NZ_AP023396.1"/>
</dbReference>
<reference evidence="1 2" key="1">
    <citation type="submission" date="2020-08" db="EMBL/GenBank/DDBJ databases">
        <title>Genome Sequencing of Nocardia wallacei strain FMUON74 and assembly.</title>
        <authorList>
            <person name="Toyokawa M."/>
            <person name="Uesaka K."/>
        </authorList>
    </citation>
    <scope>NUCLEOTIDE SEQUENCE [LARGE SCALE GENOMIC DNA]</scope>
    <source>
        <strain evidence="1 2">FMUON74</strain>
    </source>
</reference>
<name>A0A7G1KSR2_9NOCA</name>
<dbReference type="GeneID" id="80349215"/>
<dbReference type="AlphaFoldDB" id="A0A7G1KSR2"/>
<dbReference type="EMBL" id="AP023396">
    <property type="protein sequence ID" value="BCK56989.1"/>
    <property type="molecule type" value="Genomic_DNA"/>
</dbReference>
<organism evidence="1 2">
    <name type="scientific">Nocardia wallacei</name>
    <dbReference type="NCBI Taxonomy" id="480035"/>
    <lineage>
        <taxon>Bacteria</taxon>
        <taxon>Bacillati</taxon>
        <taxon>Actinomycetota</taxon>
        <taxon>Actinomycetes</taxon>
        <taxon>Mycobacteriales</taxon>
        <taxon>Nocardiaceae</taxon>
        <taxon>Nocardia</taxon>
    </lineage>
</organism>
<proteinExistence type="predicted"/>
<gene>
    <name evidence="1" type="ORF">NWFMUON74_47610</name>
</gene>
<protein>
    <submittedName>
        <fullName evidence="1">Uncharacterized protein</fullName>
    </submittedName>
</protein>
<accession>A0A7G1KSR2</accession>
<evidence type="ECO:0000313" key="1">
    <source>
        <dbReference type="EMBL" id="BCK56989.1"/>
    </source>
</evidence>
<dbReference type="KEGG" id="nwl:NWFMUON74_47610"/>
<dbReference type="Proteomes" id="UP000516173">
    <property type="component" value="Chromosome"/>
</dbReference>
<evidence type="ECO:0000313" key="2">
    <source>
        <dbReference type="Proteomes" id="UP000516173"/>
    </source>
</evidence>
<sequence>MNFEEYLDTPVTLYGIAENSMAGAVLVCGPEAHVFIDGVTEWGEDVRLKAIELDGVLTSEGDDADLEPDETGIARHGIGRHYVVKDATWEVIS</sequence>